<dbReference type="AlphaFoldDB" id="A0A099I7I0"/>
<dbReference type="InterPro" id="IPR045070">
    <property type="entry name" value="MATE_MepA-like"/>
</dbReference>
<feature type="transmembrane region" description="Helical" evidence="10">
    <location>
        <begin position="134"/>
        <end position="152"/>
    </location>
</feature>
<dbReference type="PANTHER" id="PTHR43823">
    <property type="entry name" value="SPORULATION PROTEIN YKVU"/>
    <property type="match status" value="1"/>
</dbReference>
<keyword evidence="5" id="KW-1003">Cell membrane</keyword>
<evidence type="ECO:0000256" key="6">
    <source>
        <dbReference type="ARBA" id="ARBA00022692"/>
    </source>
</evidence>
<dbReference type="InterPro" id="IPR051327">
    <property type="entry name" value="MATE_MepA_subfamily"/>
</dbReference>
<feature type="transmembrane region" description="Helical" evidence="10">
    <location>
        <begin position="12"/>
        <end position="32"/>
    </location>
</feature>
<keyword evidence="6 10" id="KW-0812">Transmembrane</keyword>
<dbReference type="Proteomes" id="UP000030008">
    <property type="component" value="Unassembled WGS sequence"/>
</dbReference>
<dbReference type="InterPro" id="IPR002528">
    <property type="entry name" value="MATE_fam"/>
</dbReference>
<feature type="transmembrane region" description="Helical" evidence="10">
    <location>
        <begin position="195"/>
        <end position="214"/>
    </location>
</feature>
<evidence type="ECO:0000256" key="8">
    <source>
        <dbReference type="ARBA" id="ARBA00023136"/>
    </source>
</evidence>
<proteinExistence type="inferred from homology"/>
<dbReference type="PANTHER" id="PTHR43823:SF3">
    <property type="entry name" value="MULTIDRUG EXPORT PROTEIN MEPA"/>
    <property type="match status" value="1"/>
</dbReference>
<feature type="transmembrane region" description="Helical" evidence="10">
    <location>
        <begin position="164"/>
        <end position="183"/>
    </location>
</feature>
<evidence type="ECO:0000313" key="12">
    <source>
        <dbReference type="Proteomes" id="UP000030008"/>
    </source>
</evidence>
<feature type="transmembrane region" description="Helical" evidence="10">
    <location>
        <begin position="386"/>
        <end position="409"/>
    </location>
</feature>
<evidence type="ECO:0000256" key="7">
    <source>
        <dbReference type="ARBA" id="ARBA00022989"/>
    </source>
</evidence>
<keyword evidence="9" id="KW-0046">Antibiotic resistance</keyword>
<keyword evidence="8 10" id="KW-0472">Membrane</keyword>
<comment type="subcellular location">
    <subcellularLocation>
        <location evidence="1">Cell membrane</location>
        <topology evidence="1">Multi-pass membrane protein</topology>
    </subcellularLocation>
</comment>
<evidence type="ECO:0000313" key="11">
    <source>
        <dbReference type="EMBL" id="KGJ53516.1"/>
    </source>
</evidence>
<evidence type="ECO:0000256" key="2">
    <source>
        <dbReference type="ARBA" id="ARBA00008417"/>
    </source>
</evidence>
<dbReference type="Pfam" id="PF01554">
    <property type="entry name" value="MatE"/>
    <property type="match status" value="2"/>
</dbReference>
<dbReference type="CDD" id="cd13143">
    <property type="entry name" value="MATE_MepA_like"/>
    <property type="match status" value="1"/>
</dbReference>
<feature type="transmembrane region" description="Helical" evidence="10">
    <location>
        <begin position="313"/>
        <end position="335"/>
    </location>
</feature>
<comment type="caution">
    <text evidence="11">The sequence shown here is derived from an EMBL/GenBank/DDBJ whole genome shotgun (WGS) entry which is preliminary data.</text>
</comment>
<evidence type="ECO:0000256" key="9">
    <source>
        <dbReference type="ARBA" id="ARBA00023251"/>
    </source>
</evidence>
<evidence type="ECO:0000256" key="3">
    <source>
        <dbReference type="ARBA" id="ARBA00022106"/>
    </source>
</evidence>
<keyword evidence="4" id="KW-0813">Transport</keyword>
<comment type="similarity">
    <text evidence="2">Belongs to the multi antimicrobial extrusion (MATE) (TC 2.A.66.1) family. MepA subfamily.</text>
</comment>
<protein>
    <recommendedName>
        <fullName evidence="3">Multidrug export protein MepA</fullName>
    </recommendedName>
</protein>
<feature type="transmembrane region" description="Helical" evidence="10">
    <location>
        <begin position="355"/>
        <end position="374"/>
    </location>
</feature>
<keyword evidence="7 10" id="KW-1133">Transmembrane helix</keyword>
<dbReference type="GO" id="GO:0042910">
    <property type="term" value="F:xenobiotic transmembrane transporter activity"/>
    <property type="evidence" value="ECO:0007669"/>
    <property type="project" value="InterPro"/>
</dbReference>
<sequence length="452" mass="49498">MRENTLDTTRTLPQLLRFVAPSIVMMLAMGIYTITDTMFVSRLVNTDALSAINIVCPMINLIIGLSSMLASGGVAVLCRDMGAGLLEKVCKNAALLCVCTIGLGCVLAIGGLLFTDELLQLLHAKGRILPYARGYLSMLLFFTPFCMLQVLYQSMFVAAGRPLLGMLLAMCAGGVNVALDLAFMSGFHMGIEGSALATGIGYMVPAIYGTLFFLQRKERELHFARPAWDASMLKESCLNGSSEMVSQLASALTTLLLNTILFRLHQEDGVAAGTIIVYTQFLLTSLYIGFSMGAAPLISYQYGRKDTARLLQLLRKCIGIVVISSLAIFVTTILFQRPLVTLFTDKDTSVYRIALQGFAIFTFSLLFSGFNIFSSAMFTALSQGRLSALISFSRTFGFYLLFLLILPRWLGSRGVWLAIVLAEGCSLLVSLLSIQRHTLTCHLADRKKNRLY</sequence>
<organism evidence="11 12">
    <name type="scientific">Clostridium innocuum</name>
    <dbReference type="NCBI Taxonomy" id="1522"/>
    <lineage>
        <taxon>Bacteria</taxon>
        <taxon>Bacillati</taxon>
        <taxon>Bacillota</taxon>
        <taxon>Clostridia</taxon>
        <taxon>Eubacteriales</taxon>
        <taxon>Clostridiaceae</taxon>
        <taxon>Clostridium</taxon>
    </lineage>
</organism>
<evidence type="ECO:0000256" key="1">
    <source>
        <dbReference type="ARBA" id="ARBA00004651"/>
    </source>
</evidence>
<dbReference type="InterPro" id="IPR048279">
    <property type="entry name" value="MdtK-like"/>
</dbReference>
<dbReference type="GO" id="GO:0046677">
    <property type="term" value="P:response to antibiotic"/>
    <property type="evidence" value="ECO:0007669"/>
    <property type="project" value="UniProtKB-KW"/>
</dbReference>
<feature type="transmembrane region" description="Helical" evidence="10">
    <location>
        <begin position="52"/>
        <end position="77"/>
    </location>
</feature>
<dbReference type="GO" id="GO:0015297">
    <property type="term" value="F:antiporter activity"/>
    <property type="evidence" value="ECO:0007669"/>
    <property type="project" value="InterPro"/>
</dbReference>
<dbReference type="GO" id="GO:0005886">
    <property type="term" value="C:plasma membrane"/>
    <property type="evidence" value="ECO:0007669"/>
    <property type="project" value="UniProtKB-SubCell"/>
</dbReference>
<feature type="transmembrane region" description="Helical" evidence="10">
    <location>
        <begin position="270"/>
        <end position="292"/>
    </location>
</feature>
<accession>A0A099I7I0</accession>
<dbReference type="PIRSF" id="PIRSF006603">
    <property type="entry name" value="DinF"/>
    <property type="match status" value="1"/>
</dbReference>
<dbReference type="EMBL" id="JQIF01000039">
    <property type="protein sequence ID" value="KGJ53516.1"/>
    <property type="molecule type" value="Genomic_DNA"/>
</dbReference>
<dbReference type="RefSeq" id="WP_044905063.1">
    <property type="nucleotide sequence ID" value="NZ_JQIF01000039.1"/>
</dbReference>
<gene>
    <name evidence="11" type="ORF">CIAN88_08860</name>
</gene>
<name>A0A099I7I0_CLOIN</name>
<evidence type="ECO:0000256" key="4">
    <source>
        <dbReference type="ARBA" id="ARBA00022448"/>
    </source>
</evidence>
<evidence type="ECO:0000256" key="10">
    <source>
        <dbReference type="SAM" id="Phobius"/>
    </source>
</evidence>
<feature type="transmembrane region" description="Helical" evidence="10">
    <location>
        <begin position="89"/>
        <end position="114"/>
    </location>
</feature>
<feature type="transmembrane region" description="Helical" evidence="10">
    <location>
        <begin position="244"/>
        <end position="264"/>
    </location>
</feature>
<feature type="transmembrane region" description="Helical" evidence="10">
    <location>
        <begin position="415"/>
        <end position="434"/>
    </location>
</feature>
<reference evidence="11 12" key="1">
    <citation type="submission" date="2014-08" db="EMBL/GenBank/DDBJ databases">
        <title>Clostridium innocuum, an unnegligible vancomycin-resistant pathogen causing extra-intestinal infections.</title>
        <authorList>
            <person name="Feng Y."/>
            <person name="Chiu C.-H."/>
        </authorList>
    </citation>
    <scope>NUCLEOTIDE SEQUENCE [LARGE SCALE GENOMIC DNA]</scope>
    <source>
        <strain evidence="11 12">AN88</strain>
    </source>
</reference>
<evidence type="ECO:0000256" key="5">
    <source>
        <dbReference type="ARBA" id="ARBA00022475"/>
    </source>
</evidence>